<gene>
    <name evidence="2" type="ORF">EG242_06500</name>
</gene>
<protein>
    <submittedName>
        <fullName evidence="2">DUF805 domain-containing protein</fullName>
    </submittedName>
</protein>
<organism evidence="2 3">
    <name type="scientific">Paenimyroides viscosum</name>
    <dbReference type="NCBI Taxonomy" id="2488729"/>
    <lineage>
        <taxon>Bacteria</taxon>
        <taxon>Pseudomonadati</taxon>
        <taxon>Bacteroidota</taxon>
        <taxon>Flavobacteriia</taxon>
        <taxon>Flavobacteriales</taxon>
        <taxon>Flavobacteriaceae</taxon>
        <taxon>Paenimyroides</taxon>
    </lineage>
</organism>
<dbReference type="OrthoDB" id="9768764at2"/>
<dbReference type="RefSeq" id="WP_124899091.1">
    <property type="nucleotide sequence ID" value="NZ_RQTJ01000010.1"/>
</dbReference>
<proteinExistence type="predicted"/>
<sequence length="107" mass="12565">MLKKIFYYGFNLTGKANRSEFAIYFVIELVLLLVALELSTRINHSDFRTYINLFYIDLILLVVTTPTLSATTRRLRYLNLSTNLILISFIPFISSFFRLFLLIKSKK</sequence>
<dbReference type="AlphaFoldDB" id="A0A3P1B263"/>
<feature type="transmembrane region" description="Helical" evidence="1">
    <location>
        <begin position="50"/>
        <end position="68"/>
    </location>
</feature>
<reference evidence="2 3" key="1">
    <citation type="submission" date="2018-11" db="EMBL/GenBank/DDBJ databases">
        <title>Flavobacterium sp. nov., YIM 102796 draft genome.</title>
        <authorList>
            <person name="Li G."/>
            <person name="Jiang Y."/>
        </authorList>
    </citation>
    <scope>NUCLEOTIDE SEQUENCE [LARGE SCALE GENOMIC DNA]</scope>
    <source>
        <strain evidence="2 3">YIM 102796</strain>
    </source>
</reference>
<keyword evidence="1" id="KW-1133">Transmembrane helix</keyword>
<name>A0A3P1B263_9FLAO</name>
<dbReference type="Proteomes" id="UP000268372">
    <property type="component" value="Unassembled WGS sequence"/>
</dbReference>
<evidence type="ECO:0000313" key="3">
    <source>
        <dbReference type="Proteomes" id="UP000268372"/>
    </source>
</evidence>
<evidence type="ECO:0000313" key="2">
    <source>
        <dbReference type="EMBL" id="RRA95267.1"/>
    </source>
</evidence>
<keyword evidence="1" id="KW-0812">Transmembrane</keyword>
<dbReference type="GO" id="GO:0016020">
    <property type="term" value="C:membrane"/>
    <property type="evidence" value="ECO:0007669"/>
    <property type="project" value="InterPro"/>
</dbReference>
<dbReference type="Pfam" id="PF05656">
    <property type="entry name" value="DUF805"/>
    <property type="match status" value="1"/>
</dbReference>
<feature type="transmembrane region" description="Helical" evidence="1">
    <location>
        <begin position="80"/>
        <end position="101"/>
    </location>
</feature>
<dbReference type="InterPro" id="IPR008523">
    <property type="entry name" value="DUF805"/>
</dbReference>
<accession>A0A3P1B263</accession>
<keyword evidence="3" id="KW-1185">Reference proteome</keyword>
<dbReference type="EMBL" id="RQTJ01000010">
    <property type="protein sequence ID" value="RRA95267.1"/>
    <property type="molecule type" value="Genomic_DNA"/>
</dbReference>
<feature type="transmembrane region" description="Helical" evidence="1">
    <location>
        <begin position="21"/>
        <end position="38"/>
    </location>
</feature>
<evidence type="ECO:0000256" key="1">
    <source>
        <dbReference type="SAM" id="Phobius"/>
    </source>
</evidence>
<keyword evidence="1" id="KW-0472">Membrane</keyword>
<comment type="caution">
    <text evidence="2">The sequence shown here is derived from an EMBL/GenBank/DDBJ whole genome shotgun (WGS) entry which is preliminary data.</text>
</comment>